<accession>A0A1L7XCI1</accession>
<keyword evidence="3" id="KW-1185">Reference proteome</keyword>
<dbReference type="Proteomes" id="UP000184330">
    <property type="component" value="Unassembled WGS sequence"/>
</dbReference>
<reference evidence="2 3" key="1">
    <citation type="submission" date="2016-03" db="EMBL/GenBank/DDBJ databases">
        <authorList>
            <person name="Ploux O."/>
        </authorList>
    </citation>
    <scope>NUCLEOTIDE SEQUENCE [LARGE SCALE GENOMIC DNA]</scope>
    <source>
        <strain evidence="2 3">UAMH 11012</strain>
    </source>
</reference>
<evidence type="ECO:0000256" key="1">
    <source>
        <dbReference type="SAM" id="MobiDB-lite"/>
    </source>
</evidence>
<evidence type="ECO:0000313" key="2">
    <source>
        <dbReference type="EMBL" id="CZR62677.1"/>
    </source>
</evidence>
<dbReference type="EMBL" id="FJOG01000021">
    <property type="protein sequence ID" value="CZR62677.1"/>
    <property type="molecule type" value="Genomic_DNA"/>
</dbReference>
<feature type="region of interest" description="Disordered" evidence="1">
    <location>
        <begin position="255"/>
        <end position="323"/>
    </location>
</feature>
<dbReference type="OrthoDB" id="10372652at2759"/>
<sequence length="323" mass="37047">MPHDHPFPRPFTPYTFPKLGDYKIDIWQQKPKKFLGKKNLKEALRELGGPGILFHPFNPMLRITPQRAPTNTERISNDSAKHQQSDSDPENKTNDVPKYTFQPMKQNNPTDNKKVKQGGYKQLYFTDSSANSAFFILQMMRARDFLEARIPVEFTINGKSKEHMEAIIRRNAHLHCVAILSALPEGSHITIRPQATETKISWVVEPRIRFDGVKTSDQTLSFYKFREMVMDHLARGANHGSGEKDNWKLEDRAKDANYIGPPQGNLPGNLRRRKGQMPAGKHPSFKGKKWDAKKGGFMDVVPKERNNLHESSRDLRDAERPGH</sequence>
<name>A0A1L7XCI1_9HELO</name>
<feature type="region of interest" description="Disordered" evidence="1">
    <location>
        <begin position="68"/>
        <end position="115"/>
    </location>
</feature>
<feature type="compositionally biased region" description="Basic and acidic residues" evidence="1">
    <location>
        <begin position="288"/>
        <end position="323"/>
    </location>
</feature>
<proteinExistence type="predicted"/>
<organism evidence="2 3">
    <name type="scientific">Phialocephala subalpina</name>
    <dbReference type="NCBI Taxonomy" id="576137"/>
    <lineage>
        <taxon>Eukaryota</taxon>
        <taxon>Fungi</taxon>
        <taxon>Dikarya</taxon>
        <taxon>Ascomycota</taxon>
        <taxon>Pezizomycotina</taxon>
        <taxon>Leotiomycetes</taxon>
        <taxon>Helotiales</taxon>
        <taxon>Mollisiaceae</taxon>
        <taxon>Phialocephala</taxon>
        <taxon>Phialocephala fortinii species complex</taxon>
    </lineage>
</organism>
<gene>
    <name evidence="2" type="ORF">PAC_12574</name>
</gene>
<feature type="compositionally biased region" description="Basic and acidic residues" evidence="1">
    <location>
        <begin position="75"/>
        <end position="95"/>
    </location>
</feature>
<dbReference type="AlphaFoldDB" id="A0A1L7XCI1"/>
<evidence type="ECO:0000313" key="3">
    <source>
        <dbReference type="Proteomes" id="UP000184330"/>
    </source>
</evidence>
<protein>
    <submittedName>
        <fullName evidence="2">Uncharacterized protein</fullName>
    </submittedName>
</protein>